<reference evidence="1 2" key="1">
    <citation type="submission" date="2020-04" db="EMBL/GenBank/DDBJ databases">
        <authorList>
            <person name="Wallbank WR R."/>
            <person name="Pardo Diaz C."/>
            <person name="Kozak K."/>
            <person name="Martin S."/>
            <person name="Jiggins C."/>
            <person name="Moest M."/>
            <person name="Warren A I."/>
            <person name="Byers J.R.P. K."/>
            <person name="Montejo-Kovacevich G."/>
            <person name="Yen C E."/>
        </authorList>
    </citation>
    <scope>NUCLEOTIDE SEQUENCE [LARGE SCALE GENOMIC DNA]</scope>
</reference>
<dbReference type="PANTHER" id="PTHR21696:SF2">
    <property type="entry name" value="PROTEIN UNC-79 HOMOLOG"/>
    <property type="match status" value="1"/>
</dbReference>
<evidence type="ECO:0000313" key="1">
    <source>
        <dbReference type="EMBL" id="CAB3238061.1"/>
    </source>
</evidence>
<dbReference type="Proteomes" id="UP000494256">
    <property type="component" value="Unassembled WGS sequence"/>
</dbReference>
<dbReference type="Pfam" id="PF14776">
    <property type="entry name" value="UNC-79"/>
    <property type="match status" value="1"/>
</dbReference>
<evidence type="ECO:0000313" key="2">
    <source>
        <dbReference type="Proteomes" id="UP000494256"/>
    </source>
</evidence>
<comment type="caution">
    <text evidence="1">The sequence shown here is derived from an EMBL/GenBank/DDBJ whole genome shotgun (WGS) entry which is preliminary data.</text>
</comment>
<protein>
    <submittedName>
        <fullName evidence="1">Uncharacterized protein</fullName>
    </submittedName>
</protein>
<dbReference type="AlphaFoldDB" id="A0A8S0ZY51"/>
<gene>
    <name evidence="1" type="ORF">APLA_LOCUS8016</name>
</gene>
<organism evidence="1 2">
    <name type="scientific">Arctia plantaginis</name>
    <name type="common">Wood tiger moth</name>
    <name type="synonym">Phalaena plantaginis</name>
    <dbReference type="NCBI Taxonomy" id="874455"/>
    <lineage>
        <taxon>Eukaryota</taxon>
        <taxon>Metazoa</taxon>
        <taxon>Ecdysozoa</taxon>
        <taxon>Arthropoda</taxon>
        <taxon>Hexapoda</taxon>
        <taxon>Insecta</taxon>
        <taxon>Pterygota</taxon>
        <taxon>Neoptera</taxon>
        <taxon>Endopterygota</taxon>
        <taxon>Lepidoptera</taxon>
        <taxon>Glossata</taxon>
        <taxon>Ditrysia</taxon>
        <taxon>Noctuoidea</taxon>
        <taxon>Erebidae</taxon>
        <taxon>Arctiinae</taxon>
        <taxon>Arctia</taxon>
    </lineage>
</organism>
<sequence>MRCLHEYCTVTAKIRSLYDFQLRLMHNIQPLPSGTEVANTVKYFSQTLLRVLIDVPRSPLEMMRDADSDADRMALYPNLDYKGLFTSISQLVDAAPHLQYGIQCK</sequence>
<dbReference type="PANTHER" id="PTHR21696">
    <property type="entry name" value="PROTEIN UNC-79 HOMOLOG"/>
    <property type="match status" value="1"/>
</dbReference>
<dbReference type="EMBL" id="CADEBD010000306">
    <property type="protein sequence ID" value="CAB3238061.1"/>
    <property type="molecule type" value="Genomic_DNA"/>
</dbReference>
<dbReference type="OrthoDB" id="27601at2759"/>
<accession>A0A8S0ZY51</accession>
<proteinExistence type="predicted"/>
<dbReference type="InterPro" id="IPR024855">
    <property type="entry name" value="UNC79"/>
</dbReference>
<name>A0A8S0ZY51_ARCPL</name>